<proteinExistence type="predicted"/>
<gene>
    <name evidence="1" type="ORF">BDY19DRAFT_765250</name>
</gene>
<organism evidence="1 2">
    <name type="scientific">Irpex rosettiformis</name>
    <dbReference type="NCBI Taxonomy" id="378272"/>
    <lineage>
        <taxon>Eukaryota</taxon>
        <taxon>Fungi</taxon>
        <taxon>Dikarya</taxon>
        <taxon>Basidiomycota</taxon>
        <taxon>Agaricomycotina</taxon>
        <taxon>Agaricomycetes</taxon>
        <taxon>Polyporales</taxon>
        <taxon>Irpicaceae</taxon>
        <taxon>Irpex</taxon>
    </lineage>
</organism>
<sequence length="145" mass="15695">MAFKYAFMTAAVLLAFAGAIADAAECTTTTDLENLKAKVAPGQNLRIGPGGLYADTSDNECFFLSINQPDLKENFPTLVEDYHSVMKNLTDPEVTPMKAALDPLVTPGCGQPCSPSQGCLYPCACRFQYEFCDPYGCFDTYKCTG</sequence>
<keyword evidence="2" id="KW-1185">Reference proteome</keyword>
<protein>
    <submittedName>
        <fullName evidence="1">Uncharacterized protein</fullName>
    </submittedName>
</protein>
<dbReference type="Proteomes" id="UP001055072">
    <property type="component" value="Unassembled WGS sequence"/>
</dbReference>
<comment type="caution">
    <text evidence="1">The sequence shown here is derived from an EMBL/GenBank/DDBJ whole genome shotgun (WGS) entry which is preliminary data.</text>
</comment>
<name>A0ACB8U7F5_9APHY</name>
<evidence type="ECO:0000313" key="1">
    <source>
        <dbReference type="EMBL" id="KAI0090307.1"/>
    </source>
</evidence>
<reference evidence="1" key="1">
    <citation type="journal article" date="2021" name="Environ. Microbiol.">
        <title>Gene family expansions and transcriptome signatures uncover fungal adaptations to wood decay.</title>
        <authorList>
            <person name="Hage H."/>
            <person name="Miyauchi S."/>
            <person name="Viragh M."/>
            <person name="Drula E."/>
            <person name="Min B."/>
            <person name="Chaduli D."/>
            <person name="Navarro D."/>
            <person name="Favel A."/>
            <person name="Norest M."/>
            <person name="Lesage-Meessen L."/>
            <person name="Balint B."/>
            <person name="Merenyi Z."/>
            <person name="de Eugenio L."/>
            <person name="Morin E."/>
            <person name="Martinez A.T."/>
            <person name="Baldrian P."/>
            <person name="Stursova M."/>
            <person name="Martinez M.J."/>
            <person name="Novotny C."/>
            <person name="Magnuson J.K."/>
            <person name="Spatafora J.W."/>
            <person name="Maurice S."/>
            <person name="Pangilinan J."/>
            <person name="Andreopoulos W."/>
            <person name="LaButti K."/>
            <person name="Hundley H."/>
            <person name="Na H."/>
            <person name="Kuo A."/>
            <person name="Barry K."/>
            <person name="Lipzen A."/>
            <person name="Henrissat B."/>
            <person name="Riley R."/>
            <person name="Ahrendt S."/>
            <person name="Nagy L.G."/>
            <person name="Grigoriev I.V."/>
            <person name="Martin F."/>
            <person name="Rosso M.N."/>
        </authorList>
    </citation>
    <scope>NUCLEOTIDE SEQUENCE</scope>
    <source>
        <strain evidence="1">CBS 384.51</strain>
    </source>
</reference>
<dbReference type="EMBL" id="MU274908">
    <property type="protein sequence ID" value="KAI0090307.1"/>
    <property type="molecule type" value="Genomic_DNA"/>
</dbReference>
<accession>A0ACB8U7F5</accession>
<evidence type="ECO:0000313" key="2">
    <source>
        <dbReference type="Proteomes" id="UP001055072"/>
    </source>
</evidence>